<comment type="caution">
    <text evidence="2">The sequence shown here is derived from an EMBL/GenBank/DDBJ whole genome shotgun (WGS) entry which is preliminary data.</text>
</comment>
<dbReference type="PANTHER" id="PTHR33127:SF87">
    <property type="entry name" value="DUF295 DOMAIN-CONTAINING PROTEIN"/>
    <property type="match status" value="1"/>
</dbReference>
<reference evidence="2 3" key="1">
    <citation type="journal article" date="2019" name="Genome Biol. Evol.">
        <title>Insights into the evolution of the New World diploid cottons (Gossypium, subgenus Houzingenia) based on genome sequencing.</title>
        <authorList>
            <person name="Grover C.E."/>
            <person name="Arick M.A. 2nd"/>
            <person name="Thrash A."/>
            <person name="Conover J.L."/>
            <person name="Sanders W.S."/>
            <person name="Peterson D.G."/>
            <person name="Frelichowski J.E."/>
            <person name="Scheffler J.A."/>
            <person name="Scheffler B.E."/>
            <person name="Wendel J.F."/>
        </authorList>
    </citation>
    <scope>NUCLEOTIDE SEQUENCE [LARGE SCALE GENOMIC DNA]</scope>
    <source>
        <strain evidence="2">1</strain>
        <tissue evidence="2">Leaf</tissue>
    </source>
</reference>
<organism evidence="2 3">
    <name type="scientific">Gossypium schwendimanii</name>
    <name type="common">Cotton</name>
    <dbReference type="NCBI Taxonomy" id="34291"/>
    <lineage>
        <taxon>Eukaryota</taxon>
        <taxon>Viridiplantae</taxon>
        <taxon>Streptophyta</taxon>
        <taxon>Embryophyta</taxon>
        <taxon>Tracheophyta</taxon>
        <taxon>Spermatophyta</taxon>
        <taxon>Magnoliopsida</taxon>
        <taxon>eudicotyledons</taxon>
        <taxon>Gunneridae</taxon>
        <taxon>Pentapetalae</taxon>
        <taxon>rosids</taxon>
        <taxon>malvids</taxon>
        <taxon>Malvales</taxon>
        <taxon>Malvaceae</taxon>
        <taxon>Malvoideae</taxon>
        <taxon>Gossypium</taxon>
    </lineage>
</organism>
<sequence length="464" mass="53323">MHMKASGPSMEIERVLDHIRSKLKEEVKQNNDTVNSSSFGLFPEFNSEAMLPLIQLSTELIIYGKACDGPAYYKPKLKLGEVVIKINEFVVREKNRAKKEALRSASFSITRPVCFELDAFDLEIINSGFPANVSMLRVVVLYTRSNCQIQVLHKDFQITGREKIHPNNGSGTASKIWRSLIHPLEWRVNKEGVPYTYPWLLFRQGGEKGTRYNLYDPVTNLTYSITIPEFEGCEVRFSNKGWLLVTKSPTSILFFQPFTRTRIQVPDLRQMEALAFRGNKCRYLGQGDNNCIEITVHSATLPNPSFTNPVSDGDSLYYLGENGSAYVSNFSQTMKAIHIGWHIERSASRYLGKSRRRFLIWYKEELISVFVDQGRGTHVVKIDKRVPLKRLEKEITYLSQTTCLVVQGKEQKIKNTVEMSMFLDNEKYQVYKSEGGGYLQITRLYHTREFLSATWVQPLLLPHM</sequence>
<evidence type="ECO:0000313" key="3">
    <source>
        <dbReference type="Proteomes" id="UP000593576"/>
    </source>
</evidence>
<proteinExistence type="predicted"/>
<feature type="domain" description="KIB1-4 beta-propeller" evidence="1">
    <location>
        <begin position="215"/>
        <end position="333"/>
    </location>
</feature>
<dbReference type="AlphaFoldDB" id="A0A7J9M8L7"/>
<name>A0A7J9M8L7_GOSSC</name>
<dbReference type="Proteomes" id="UP000593576">
    <property type="component" value="Unassembled WGS sequence"/>
</dbReference>
<keyword evidence="3" id="KW-1185">Reference proteome</keyword>
<accession>A0A7J9M8L7</accession>
<gene>
    <name evidence="2" type="ORF">Goshw_029001</name>
</gene>
<evidence type="ECO:0000313" key="2">
    <source>
        <dbReference type="EMBL" id="MBA0867290.1"/>
    </source>
</evidence>
<dbReference type="PANTHER" id="PTHR33127">
    <property type="entry name" value="TRANSMEMBRANE PROTEIN"/>
    <property type="match status" value="1"/>
</dbReference>
<dbReference type="EMBL" id="JABFAF010000009">
    <property type="protein sequence ID" value="MBA0867290.1"/>
    <property type="molecule type" value="Genomic_DNA"/>
</dbReference>
<dbReference type="OrthoDB" id="1295088at2759"/>
<dbReference type="Pfam" id="PF03478">
    <property type="entry name" value="Beta-prop_KIB1-4"/>
    <property type="match status" value="1"/>
</dbReference>
<evidence type="ECO:0000259" key="1">
    <source>
        <dbReference type="Pfam" id="PF03478"/>
    </source>
</evidence>
<protein>
    <recommendedName>
        <fullName evidence="1">KIB1-4 beta-propeller domain-containing protein</fullName>
    </recommendedName>
</protein>
<dbReference type="InterPro" id="IPR005174">
    <property type="entry name" value="KIB1-4_b-propeller"/>
</dbReference>